<dbReference type="RefSeq" id="WP_048101066.1">
    <property type="nucleotide sequence ID" value="NZ_LJCQ01000100.1"/>
</dbReference>
<reference evidence="1 4" key="1">
    <citation type="submission" date="2015-09" db="EMBL/GenBank/DDBJ databases">
        <title>Draft genome sequence of Acidiplasma aeolicum DSM 18409.</title>
        <authorList>
            <person name="Hemp J."/>
        </authorList>
    </citation>
    <scope>NUCLEOTIDE SEQUENCE [LARGE SCALE GENOMIC DNA]</scope>
    <source>
        <strain evidence="1 4">V</strain>
    </source>
</reference>
<evidence type="ECO:0000313" key="1">
    <source>
        <dbReference type="EMBL" id="KPV47293.1"/>
    </source>
</evidence>
<dbReference type="AlphaFoldDB" id="A0A0Q0RLT0"/>
<dbReference type="EMBL" id="LJCQ01000100">
    <property type="protein sequence ID" value="KPV47293.1"/>
    <property type="molecule type" value="Genomic_DNA"/>
</dbReference>
<dbReference type="GeneID" id="84222670"/>
<gene>
    <name evidence="2" type="ORF">AOG54_07165</name>
    <name evidence="1" type="ORF">SE19_01685</name>
</gene>
<name>A0A0Q0RLT0_9ARCH</name>
<dbReference type="PATRIC" id="fig|507754.4.peg.768"/>
<dbReference type="Proteomes" id="UP000050515">
    <property type="component" value="Unassembled WGS sequence"/>
</dbReference>
<keyword evidence="3" id="KW-1185">Reference proteome</keyword>
<dbReference type="Proteomes" id="UP000050320">
    <property type="component" value="Unassembled WGS sequence"/>
</dbReference>
<dbReference type="EMBL" id="LKBG01000006">
    <property type="protein sequence ID" value="KQB36617.1"/>
    <property type="molecule type" value="Genomic_DNA"/>
</dbReference>
<protein>
    <recommendedName>
        <fullName evidence="5">PepSY domain-containing protein</fullName>
    </recommendedName>
</protein>
<organism evidence="2 3">
    <name type="scientific">Acidiplasma aeolicum</name>
    <dbReference type="NCBI Taxonomy" id="507754"/>
    <lineage>
        <taxon>Archaea</taxon>
        <taxon>Methanobacteriati</taxon>
        <taxon>Thermoplasmatota</taxon>
        <taxon>Thermoplasmata</taxon>
        <taxon>Thermoplasmatales</taxon>
        <taxon>Ferroplasmaceae</taxon>
        <taxon>Acidiplasma</taxon>
    </lineage>
</organism>
<evidence type="ECO:0000313" key="3">
    <source>
        <dbReference type="Proteomes" id="UP000050320"/>
    </source>
</evidence>
<reference evidence="2 3" key="2">
    <citation type="submission" date="2015-09" db="EMBL/GenBank/DDBJ databases">
        <title>Heavy metals and arsenic resistance mechanisms in polyextremophilic archaea of the family Ferroplasmaceae.</title>
        <authorList>
            <person name="Bulaev A.G."/>
            <person name="Kanygina A.V."/>
        </authorList>
    </citation>
    <scope>NUCLEOTIDE SEQUENCE [LARGE SCALE GENOMIC DNA]</scope>
    <source>
        <strain evidence="2 3">VT</strain>
    </source>
</reference>
<evidence type="ECO:0000313" key="2">
    <source>
        <dbReference type="EMBL" id="KQB36617.1"/>
    </source>
</evidence>
<accession>A0A0Q0RLT0</accession>
<sequence>MTYELNINNIEETKKLISSAIAKMVNADDIKINEIFYYTGLKKWSLKISYSSAGKTYYGSMDINCNGTILRYQEREV</sequence>
<evidence type="ECO:0000313" key="4">
    <source>
        <dbReference type="Proteomes" id="UP000050515"/>
    </source>
</evidence>
<dbReference type="OrthoDB" id="380936at2157"/>
<proteinExistence type="predicted"/>
<comment type="caution">
    <text evidence="2">The sequence shown here is derived from an EMBL/GenBank/DDBJ whole genome shotgun (WGS) entry which is preliminary data.</text>
</comment>
<evidence type="ECO:0008006" key="5">
    <source>
        <dbReference type="Google" id="ProtNLM"/>
    </source>
</evidence>